<dbReference type="EMBL" id="UYRV01114372">
    <property type="protein sequence ID" value="VDN28861.1"/>
    <property type="molecule type" value="Genomic_DNA"/>
</dbReference>
<comment type="catalytic activity">
    <reaction evidence="8">
        <text>L-seryl-[protein] + ATP = O-phospho-L-seryl-[protein] + ADP + H(+)</text>
        <dbReference type="Rhea" id="RHEA:17989"/>
        <dbReference type="Rhea" id="RHEA-COMP:9863"/>
        <dbReference type="Rhea" id="RHEA-COMP:11604"/>
        <dbReference type="ChEBI" id="CHEBI:15378"/>
        <dbReference type="ChEBI" id="CHEBI:29999"/>
        <dbReference type="ChEBI" id="CHEBI:30616"/>
        <dbReference type="ChEBI" id="CHEBI:83421"/>
        <dbReference type="ChEBI" id="CHEBI:456216"/>
        <dbReference type="EC" id="2.7.11.1"/>
    </reaction>
</comment>
<dbReference type="Gene3D" id="1.10.510.10">
    <property type="entry name" value="Transferase(Phosphotransferase) domain 1"/>
    <property type="match status" value="1"/>
</dbReference>
<keyword evidence="6" id="KW-0067">ATP-binding</keyword>
<proteinExistence type="predicted"/>
<gene>
    <name evidence="10" type="ORF">CGOC_LOCUS11083</name>
</gene>
<dbReference type="InterPro" id="IPR000719">
    <property type="entry name" value="Prot_kinase_dom"/>
</dbReference>
<evidence type="ECO:0000256" key="4">
    <source>
        <dbReference type="ARBA" id="ARBA00022741"/>
    </source>
</evidence>
<dbReference type="GO" id="GO:0004674">
    <property type="term" value="F:protein serine/threonine kinase activity"/>
    <property type="evidence" value="ECO:0007669"/>
    <property type="project" value="UniProtKB-KW"/>
</dbReference>
<dbReference type="Pfam" id="PF00069">
    <property type="entry name" value="Pkinase"/>
    <property type="match status" value="1"/>
</dbReference>
<dbReference type="PANTHER" id="PTHR45998:SF2">
    <property type="entry name" value="SERINE_THREONINE-PROTEIN KINASE 16"/>
    <property type="match status" value="1"/>
</dbReference>
<evidence type="ECO:0000256" key="2">
    <source>
        <dbReference type="ARBA" id="ARBA00022527"/>
    </source>
</evidence>
<keyword evidence="5" id="KW-0418">Kinase</keyword>
<organism evidence="10 11">
    <name type="scientific">Cylicostephanus goldi</name>
    <name type="common">Nematode worm</name>
    <dbReference type="NCBI Taxonomy" id="71465"/>
    <lineage>
        <taxon>Eukaryota</taxon>
        <taxon>Metazoa</taxon>
        <taxon>Ecdysozoa</taxon>
        <taxon>Nematoda</taxon>
        <taxon>Chromadorea</taxon>
        <taxon>Rhabditida</taxon>
        <taxon>Rhabditina</taxon>
        <taxon>Rhabditomorpha</taxon>
        <taxon>Strongyloidea</taxon>
        <taxon>Strongylidae</taxon>
        <taxon>Cylicostephanus</taxon>
    </lineage>
</organism>
<evidence type="ECO:0000256" key="8">
    <source>
        <dbReference type="ARBA" id="ARBA00048679"/>
    </source>
</evidence>
<evidence type="ECO:0000256" key="3">
    <source>
        <dbReference type="ARBA" id="ARBA00022679"/>
    </source>
</evidence>
<dbReference type="GO" id="GO:0005794">
    <property type="term" value="C:Golgi apparatus"/>
    <property type="evidence" value="ECO:0007669"/>
    <property type="project" value="TreeGrafter"/>
</dbReference>
<keyword evidence="4" id="KW-0547">Nucleotide-binding</keyword>
<keyword evidence="2" id="KW-0723">Serine/threonine-protein kinase</keyword>
<keyword evidence="11" id="KW-1185">Reference proteome</keyword>
<evidence type="ECO:0000313" key="10">
    <source>
        <dbReference type="EMBL" id="VDN28861.1"/>
    </source>
</evidence>
<feature type="domain" description="Protein kinase" evidence="9">
    <location>
        <begin position="1"/>
        <end position="100"/>
    </location>
</feature>
<evidence type="ECO:0000256" key="7">
    <source>
        <dbReference type="ARBA" id="ARBA00047899"/>
    </source>
</evidence>
<comment type="catalytic activity">
    <reaction evidence="7">
        <text>L-threonyl-[protein] + ATP = O-phospho-L-threonyl-[protein] + ADP + H(+)</text>
        <dbReference type="Rhea" id="RHEA:46608"/>
        <dbReference type="Rhea" id="RHEA-COMP:11060"/>
        <dbReference type="Rhea" id="RHEA-COMP:11605"/>
        <dbReference type="ChEBI" id="CHEBI:15378"/>
        <dbReference type="ChEBI" id="CHEBI:30013"/>
        <dbReference type="ChEBI" id="CHEBI:30616"/>
        <dbReference type="ChEBI" id="CHEBI:61977"/>
        <dbReference type="ChEBI" id="CHEBI:456216"/>
        <dbReference type="EC" id="2.7.11.1"/>
    </reaction>
</comment>
<evidence type="ECO:0000256" key="1">
    <source>
        <dbReference type="ARBA" id="ARBA00012513"/>
    </source>
</evidence>
<name>A0A3P7NC60_CYLGO</name>
<dbReference type="PROSITE" id="PS50011">
    <property type="entry name" value="PROTEIN_KINASE_DOM"/>
    <property type="match status" value="1"/>
</dbReference>
<evidence type="ECO:0000256" key="5">
    <source>
        <dbReference type="ARBA" id="ARBA00022777"/>
    </source>
</evidence>
<dbReference type="GO" id="GO:0005524">
    <property type="term" value="F:ATP binding"/>
    <property type="evidence" value="ECO:0007669"/>
    <property type="project" value="UniProtKB-KW"/>
</dbReference>
<dbReference type="OrthoDB" id="248923at2759"/>
<dbReference type="PANTHER" id="PTHR45998">
    <property type="entry name" value="SERINE/THREONINE-PROTEIN KINASE 16"/>
    <property type="match status" value="1"/>
</dbReference>
<reference evidence="10 11" key="1">
    <citation type="submission" date="2018-11" db="EMBL/GenBank/DDBJ databases">
        <authorList>
            <consortium name="Pathogen Informatics"/>
        </authorList>
    </citation>
    <scope>NUCLEOTIDE SEQUENCE [LARGE SCALE GENOMIC DNA]</scope>
</reference>
<protein>
    <recommendedName>
        <fullName evidence="1">non-specific serine/threonine protein kinase</fullName>
        <ecNumber evidence="1">2.7.11.1</ecNumber>
    </recommendedName>
</protein>
<keyword evidence="3" id="KW-0808">Transferase</keyword>
<sequence>MPYRAPELFDCHIGTVISEKADYWSLGCCLYALCYFVSPFDLVYEKGNSVALAAQSPEKIQYPDTGLYDKRLTIVMRRLLVVDPIHRMPLEDVIKEMASLEKETSQNPANNIV</sequence>
<evidence type="ECO:0000259" key="9">
    <source>
        <dbReference type="PROSITE" id="PS50011"/>
    </source>
</evidence>
<dbReference type="Proteomes" id="UP000271889">
    <property type="component" value="Unassembled WGS sequence"/>
</dbReference>
<dbReference type="SUPFAM" id="SSF56112">
    <property type="entry name" value="Protein kinase-like (PK-like)"/>
    <property type="match status" value="1"/>
</dbReference>
<evidence type="ECO:0000313" key="11">
    <source>
        <dbReference type="Proteomes" id="UP000271889"/>
    </source>
</evidence>
<dbReference type="InterPro" id="IPR011009">
    <property type="entry name" value="Kinase-like_dom_sf"/>
</dbReference>
<dbReference type="AlphaFoldDB" id="A0A3P7NC60"/>
<evidence type="ECO:0000256" key="6">
    <source>
        <dbReference type="ARBA" id="ARBA00022840"/>
    </source>
</evidence>
<accession>A0A3P7NC60</accession>
<dbReference type="EC" id="2.7.11.1" evidence="1"/>
<dbReference type="InterPro" id="IPR052239">
    <property type="entry name" value="Ser/Thr-specific_kinases"/>
</dbReference>